<evidence type="ECO:0000313" key="4">
    <source>
        <dbReference type="Proteomes" id="UP000789342"/>
    </source>
</evidence>
<organism evidence="3 4">
    <name type="scientific">Acaulospora morrowiae</name>
    <dbReference type="NCBI Taxonomy" id="94023"/>
    <lineage>
        <taxon>Eukaryota</taxon>
        <taxon>Fungi</taxon>
        <taxon>Fungi incertae sedis</taxon>
        <taxon>Mucoromycota</taxon>
        <taxon>Glomeromycotina</taxon>
        <taxon>Glomeromycetes</taxon>
        <taxon>Diversisporales</taxon>
        <taxon>Acaulosporaceae</taxon>
        <taxon>Acaulospora</taxon>
    </lineage>
</organism>
<dbReference type="OrthoDB" id="2395751at2759"/>
<evidence type="ECO:0000313" key="3">
    <source>
        <dbReference type="EMBL" id="CAG8470718.1"/>
    </source>
</evidence>
<dbReference type="Pfam" id="PF00505">
    <property type="entry name" value="HMG_box"/>
    <property type="match status" value="1"/>
</dbReference>
<sequence>MEHTFQLQPPSMRASKTSRSKKTSIKTTNNDFSHLLIQMPDASEVSIDEFVNRPHARIRKKSPNSFFIYRRVFVKQLLQNNYKLEMINVSKLASIYWHNEDERVRQEYKRIATMIDQKLQKIREEQPKTPMYTFVHWGEENCNPPQEFPLAAEPPAHENPIYNCESPEFDFGNFDNFEELEWYLSDFL</sequence>
<name>A0A9N8Z7E1_9GLOM</name>
<keyword evidence="4" id="KW-1185">Reference proteome</keyword>
<comment type="caution">
    <text evidence="3">The sequence shown here is derived from an EMBL/GenBank/DDBJ whole genome shotgun (WGS) entry which is preliminary data.</text>
</comment>
<dbReference type="Gene3D" id="1.10.30.10">
    <property type="entry name" value="High mobility group box domain"/>
    <property type="match status" value="1"/>
</dbReference>
<dbReference type="Proteomes" id="UP000789342">
    <property type="component" value="Unassembled WGS sequence"/>
</dbReference>
<dbReference type="InterPro" id="IPR009071">
    <property type="entry name" value="HMG_box_dom"/>
</dbReference>
<reference evidence="3" key="1">
    <citation type="submission" date="2021-06" db="EMBL/GenBank/DDBJ databases">
        <authorList>
            <person name="Kallberg Y."/>
            <person name="Tangrot J."/>
            <person name="Rosling A."/>
        </authorList>
    </citation>
    <scope>NUCLEOTIDE SEQUENCE</scope>
    <source>
        <strain evidence="3">CL551</strain>
    </source>
</reference>
<protein>
    <submittedName>
        <fullName evidence="3">413_t:CDS:1</fullName>
    </submittedName>
</protein>
<dbReference type="AlphaFoldDB" id="A0A9N8Z7E1"/>
<feature type="region of interest" description="Disordered" evidence="1">
    <location>
        <begin position="1"/>
        <end position="25"/>
    </location>
</feature>
<dbReference type="InterPro" id="IPR036910">
    <property type="entry name" value="HMG_box_dom_sf"/>
</dbReference>
<gene>
    <name evidence="3" type="ORF">AMORRO_LOCUS1842</name>
</gene>
<evidence type="ECO:0000259" key="2">
    <source>
        <dbReference type="Pfam" id="PF00505"/>
    </source>
</evidence>
<dbReference type="SUPFAM" id="SSF47095">
    <property type="entry name" value="HMG-box"/>
    <property type="match status" value="1"/>
</dbReference>
<feature type="domain" description="HMG box" evidence="2">
    <location>
        <begin position="60"/>
        <end position="121"/>
    </location>
</feature>
<proteinExistence type="predicted"/>
<accession>A0A9N8Z7E1</accession>
<evidence type="ECO:0000256" key="1">
    <source>
        <dbReference type="SAM" id="MobiDB-lite"/>
    </source>
</evidence>
<dbReference type="EMBL" id="CAJVPV010000715">
    <property type="protein sequence ID" value="CAG8470718.1"/>
    <property type="molecule type" value="Genomic_DNA"/>
</dbReference>